<dbReference type="InterPro" id="IPR040079">
    <property type="entry name" value="Glutathione_S-Trfase"/>
</dbReference>
<dbReference type="GO" id="GO:0004364">
    <property type="term" value="F:glutathione transferase activity"/>
    <property type="evidence" value="ECO:0007669"/>
    <property type="project" value="UniProtKB-EC"/>
</dbReference>
<accession>U5DI00</accession>
<dbReference type="PATRIC" id="fig|582515.4.peg.3574"/>
<dbReference type="Pfam" id="PF13417">
    <property type="entry name" value="GST_N_3"/>
    <property type="match status" value="1"/>
</dbReference>
<dbReference type="CDD" id="cd00570">
    <property type="entry name" value="GST_N_family"/>
    <property type="match status" value="1"/>
</dbReference>
<evidence type="ECO:0000259" key="2">
    <source>
        <dbReference type="PROSITE" id="PS50404"/>
    </source>
</evidence>
<dbReference type="CDD" id="cd00299">
    <property type="entry name" value="GST_C_family"/>
    <property type="match status" value="1"/>
</dbReference>
<sequence>MIELYQFELSQFSEKVRLILDFKGVDYHKVEVTPGVGQFELMQASGRRQVPVIKDGEIYVGDSTEIALYLERKYPEPALLPTEPYQRGLCLMMEEWADESIGLKARQAFLGAIAHNQNLRTAVLPDDTPDFVKTIVGAVPGELLDVLGAGVGASGDALKYATDGLRQDLEALCLMLQNRSYLIGDAVTLADLTVAALSITLKFPDRTYLDIPAGLAGKGVPGLGDDSAFAPFFEWRDRLYADFRKPLTASSGPSSSDGPPTSIEIE</sequence>
<comment type="caution">
    <text evidence="3">The sequence shown here is derived from an EMBL/GenBank/DDBJ whole genome shotgun (WGS) entry which is preliminary data.</text>
</comment>
<protein>
    <submittedName>
        <fullName evidence="3">Glutathione S-transferase</fullName>
        <ecNumber evidence="3">2.5.1.18</ecNumber>
    </submittedName>
</protein>
<name>U5DI00_9CHRO</name>
<dbReference type="PANTHER" id="PTHR42673:SF4">
    <property type="entry name" value="MALEYLACETOACETATE ISOMERASE"/>
    <property type="match status" value="1"/>
</dbReference>
<dbReference type="InterPro" id="IPR036249">
    <property type="entry name" value="Thioredoxin-like_sf"/>
</dbReference>
<reference evidence="3 4" key="1">
    <citation type="submission" date="2013-05" db="EMBL/GenBank/DDBJ databases">
        <title>Draft genome sequence of Rubidibacter lacunae KORDI 51-2.</title>
        <authorList>
            <person name="Choi D.H."/>
            <person name="Noh J.H."/>
            <person name="Kwon K.-K."/>
            <person name="Lee J.-H."/>
            <person name="Ryu J.-Y."/>
        </authorList>
    </citation>
    <scope>NUCLEOTIDE SEQUENCE [LARGE SCALE GENOMIC DNA]</scope>
    <source>
        <strain evidence="3 4">KORDI 51-2</strain>
    </source>
</reference>
<dbReference type="PROSITE" id="PS51354">
    <property type="entry name" value="GLUTAREDOXIN_2"/>
    <property type="match status" value="1"/>
</dbReference>
<dbReference type="GO" id="GO:0016034">
    <property type="term" value="F:maleylacetoacetate isomerase activity"/>
    <property type="evidence" value="ECO:0007669"/>
    <property type="project" value="TreeGrafter"/>
</dbReference>
<evidence type="ECO:0000313" key="3">
    <source>
        <dbReference type="EMBL" id="ERN40239.1"/>
    </source>
</evidence>
<keyword evidence="3" id="KW-0808">Transferase</keyword>
<dbReference type="Gene3D" id="1.20.1050.10">
    <property type="match status" value="1"/>
</dbReference>
<dbReference type="InterPro" id="IPR004045">
    <property type="entry name" value="Glutathione_S-Trfase_N"/>
</dbReference>
<dbReference type="eggNOG" id="COG0625">
    <property type="taxonomic scope" value="Bacteria"/>
</dbReference>
<dbReference type="GO" id="GO:0006559">
    <property type="term" value="P:L-phenylalanine catabolic process"/>
    <property type="evidence" value="ECO:0007669"/>
    <property type="project" value="TreeGrafter"/>
</dbReference>
<dbReference type="PANTHER" id="PTHR42673">
    <property type="entry name" value="MALEYLACETOACETATE ISOMERASE"/>
    <property type="match status" value="1"/>
</dbReference>
<keyword evidence="4" id="KW-1185">Reference proteome</keyword>
<gene>
    <name evidence="3" type="ORF">KR51_00031790</name>
</gene>
<dbReference type="SFLD" id="SFLDS00019">
    <property type="entry name" value="Glutathione_Transferase_(cytos"/>
    <property type="match status" value="1"/>
</dbReference>
<dbReference type="Gene3D" id="3.40.30.10">
    <property type="entry name" value="Glutaredoxin"/>
    <property type="match status" value="1"/>
</dbReference>
<feature type="compositionally biased region" description="Low complexity" evidence="1">
    <location>
        <begin position="250"/>
        <end position="266"/>
    </location>
</feature>
<dbReference type="InParanoid" id="U5DI00"/>
<feature type="region of interest" description="Disordered" evidence="1">
    <location>
        <begin position="246"/>
        <end position="266"/>
    </location>
</feature>
<organism evidence="3 4">
    <name type="scientific">Rubidibacter lacunae KORDI 51-2</name>
    <dbReference type="NCBI Taxonomy" id="582515"/>
    <lineage>
        <taxon>Bacteria</taxon>
        <taxon>Bacillati</taxon>
        <taxon>Cyanobacteriota</taxon>
        <taxon>Cyanophyceae</taxon>
        <taxon>Oscillatoriophycideae</taxon>
        <taxon>Chroococcales</taxon>
        <taxon>Aphanothecaceae</taxon>
        <taxon>Rubidibacter</taxon>
    </lineage>
</organism>
<dbReference type="SUPFAM" id="SSF47616">
    <property type="entry name" value="GST C-terminal domain-like"/>
    <property type="match status" value="1"/>
</dbReference>
<dbReference type="PROSITE" id="PS50404">
    <property type="entry name" value="GST_NTER"/>
    <property type="match status" value="1"/>
</dbReference>
<feature type="domain" description="GST N-terminal" evidence="2">
    <location>
        <begin position="1"/>
        <end position="78"/>
    </location>
</feature>
<dbReference type="Proteomes" id="UP000016960">
    <property type="component" value="Unassembled WGS sequence"/>
</dbReference>
<proteinExistence type="predicted"/>
<dbReference type="EC" id="2.5.1.18" evidence="3"/>
<dbReference type="AlphaFoldDB" id="U5DI00"/>
<dbReference type="OrthoDB" id="465590at2"/>
<dbReference type="GO" id="GO:0006749">
    <property type="term" value="P:glutathione metabolic process"/>
    <property type="evidence" value="ECO:0007669"/>
    <property type="project" value="TreeGrafter"/>
</dbReference>
<dbReference type="InterPro" id="IPR036282">
    <property type="entry name" value="Glutathione-S-Trfase_C_sf"/>
</dbReference>
<evidence type="ECO:0000256" key="1">
    <source>
        <dbReference type="SAM" id="MobiDB-lite"/>
    </source>
</evidence>
<dbReference type="SUPFAM" id="SSF52833">
    <property type="entry name" value="Thioredoxin-like"/>
    <property type="match status" value="1"/>
</dbReference>
<dbReference type="EMBL" id="ASSJ01000079">
    <property type="protein sequence ID" value="ERN40239.1"/>
    <property type="molecule type" value="Genomic_DNA"/>
</dbReference>
<evidence type="ECO:0000313" key="4">
    <source>
        <dbReference type="Proteomes" id="UP000016960"/>
    </source>
</evidence>
<dbReference type="RefSeq" id="WP_022608783.1">
    <property type="nucleotide sequence ID" value="NZ_ASSJ01000079.1"/>
</dbReference>
<dbReference type="STRING" id="582515.KR51_00031790"/>